<keyword evidence="3 6" id="KW-0812">Transmembrane</keyword>
<dbReference type="InterPro" id="IPR006214">
    <property type="entry name" value="Bax_inhibitor_1-related"/>
</dbReference>
<gene>
    <name evidence="7" type="ORF">GGR04_000917</name>
</gene>
<comment type="subcellular location">
    <subcellularLocation>
        <location evidence="1">Membrane</location>
        <topology evidence="1">Multi-pass membrane protein</topology>
    </subcellularLocation>
</comment>
<evidence type="ECO:0008006" key="9">
    <source>
        <dbReference type="Google" id="ProtNLM"/>
    </source>
</evidence>
<feature type="transmembrane region" description="Helical" evidence="6">
    <location>
        <begin position="87"/>
        <end position="104"/>
    </location>
</feature>
<name>A0A7W6H2J2_9HYPH</name>
<protein>
    <recommendedName>
        <fullName evidence="9">BAX inhibitor (BI)-1/YccA family protein</fullName>
    </recommendedName>
</protein>
<dbReference type="PANTHER" id="PTHR23291:SF50">
    <property type="entry name" value="PROTEIN LIFEGUARD 4"/>
    <property type="match status" value="1"/>
</dbReference>
<dbReference type="RefSeq" id="WP_183198288.1">
    <property type="nucleotide sequence ID" value="NZ_JACIEK010000001.1"/>
</dbReference>
<feature type="transmembrane region" description="Helical" evidence="6">
    <location>
        <begin position="170"/>
        <end position="188"/>
    </location>
</feature>
<feature type="transmembrane region" description="Helical" evidence="6">
    <location>
        <begin position="233"/>
        <end position="255"/>
    </location>
</feature>
<dbReference type="EMBL" id="JACIEK010000001">
    <property type="protein sequence ID" value="MBB3997096.1"/>
    <property type="molecule type" value="Genomic_DNA"/>
</dbReference>
<evidence type="ECO:0000256" key="5">
    <source>
        <dbReference type="ARBA" id="ARBA00023136"/>
    </source>
</evidence>
<dbReference type="GO" id="GO:0005886">
    <property type="term" value="C:plasma membrane"/>
    <property type="evidence" value="ECO:0007669"/>
    <property type="project" value="TreeGrafter"/>
</dbReference>
<evidence type="ECO:0000256" key="4">
    <source>
        <dbReference type="ARBA" id="ARBA00022989"/>
    </source>
</evidence>
<feature type="transmembrane region" description="Helical" evidence="6">
    <location>
        <begin position="140"/>
        <end position="158"/>
    </location>
</feature>
<dbReference type="Pfam" id="PF01027">
    <property type="entry name" value="Bax1-I"/>
    <property type="match status" value="1"/>
</dbReference>
<sequence>MADKWNAGLRSVPVAGSRTDAAIDQGLRAYMLKVYNLMAAGLAITGASAYGVYSLATTSDPANAVGQIRGVMVTQFGAAIYDSPLKWVLMFAPLAMVFFLAARINRMSTQAAQATFWAYAAMVGLSLSTIFLVYTQQSITQVFFITAASFGALSLFGYTTKRDLSGMGSFLIMGVFGIVIAMIVNIFLQSSALAFAVSVIGVLVFAGLTAYDTQRIKEMYWEGDDTLVAGRKAIMGALSLYLNFINMFMFLLQLFGNRNS</sequence>
<comment type="caution">
    <text evidence="7">The sequence shown here is derived from an EMBL/GenBank/DDBJ whole genome shotgun (WGS) entry which is preliminary data.</text>
</comment>
<dbReference type="PANTHER" id="PTHR23291">
    <property type="entry name" value="BAX INHIBITOR-RELATED"/>
    <property type="match status" value="1"/>
</dbReference>
<dbReference type="AlphaFoldDB" id="A0A7W6H2J2"/>
<reference evidence="7 8" key="1">
    <citation type="submission" date="2020-08" db="EMBL/GenBank/DDBJ databases">
        <title>Genomic Encyclopedia of Type Strains, Phase IV (KMG-IV): sequencing the most valuable type-strain genomes for metagenomic binning, comparative biology and taxonomic classification.</title>
        <authorList>
            <person name="Goeker M."/>
        </authorList>
    </citation>
    <scope>NUCLEOTIDE SEQUENCE [LARGE SCALE GENOMIC DNA]</scope>
    <source>
        <strain evidence="7 8">DSM 102238</strain>
    </source>
</reference>
<evidence type="ECO:0000313" key="8">
    <source>
        <dbReference type="Proteomes" id="UP000542776"/>
    </source>
</evidence>
<keyword evidence="8" id="KW-1185">Reference proteome</keyword>
<keyword evidence="4 6" id="KW-1133">Transmembrane helix</keyword>
<evidence type="ECO:0000256" key="2">
    <source>
        <dbReference type="ARBA" id="ARBA00010350"/>
    </source>
</evidence>
<dbReference type="CDD" id="cd10432">
    <property type="entry name" value="BI-1-like_bacterial"/>
    <property type="match status" value="1"/>
</dbReference>
<evidence type="ECO:0000256" key="6">
    <source>
        <dbReference type="RuleBase" id="RU004379"/>
    </source>
</evidence>
<dbReference type="Proteomes" id="UP000542776">
    <property type="component" value="Unassembled WGS sequence"/>
</dbReference>
<feature type="transmembrane region" description="Helical" evidence="6">
    <location>
        <begin position="116"/>
        <end position="134"/>
    </location>
</feature>
<evidence type="ECO:0000256" key="3">
    <source>
        <dbReference type="ARBA" id="ARBA00022692"/>
    </source>
</evidence>
<accession>A0A7W6H2J2</accession>
<comment type="similarity">
    <text evidence="2 6">Belongs to the BI1 family.</text>
</comment>
<organism evidence="7 8">
    <name type="scientific">Aureimonas pseudogalii</name>
    <dbReference type="NCBI Taxonomy" id="1744844"/>
    <lineage>
        <taxon>Bacteria</taxon>
        <taxon>Pseudomonadati</taxon>
        <taxon>Pseudomonadota</taxon>
        <taxon>Alphaproteobacteria</taxon>
        <taxon>Hyphomicrobiales</taxon>
        <taxon>Aurantimonadaceae</taxon>
        <taxon>Aureimonas</taxon>
    </lineage>
</organism>
<proteinExistence type="inferred from homology"/>
<keyword evidence="5 6" id="KW-0472">Membrane</keyword>
<feature type="transmembrane region" description="Helical" evidence="6">
    <location>
        <begin position="194"/>
        <end position="212"/>
    </location>
</feature>
<feature type="transmembrane region" description="Helical" evidence="6">
    <location>
        <begin position="34"/>
        <end position="53"/>
    </location>
</feature>
<evidence type="ECO:0000256" key="1">
    <source>
        <dbReference type="ARBA" id="ARBA00004141"/>
    </source>
</evidence>
<evidence type="ECO:0000313" key="7">
    <source>
        <dbReference type="EMBL" id="MBB3997096.1"/>
    </source>
</evidence>